<sequence>MKGRGDFWAPGKSLALAKRRKTLLAFGLQEKLKESSQIKGKIFERSRGLALVQGGILFTWARGERSFSLGAKNFSRNGPSKHRSAGSSSCKNLHLEAGELGRDRKEEQEELSERQRHEHTQEGIHSQVKPLFHPMPPDRVRLHESISHYWWETLMAQFGWM</sequence>
<proteinExistence type="predicted"/>
<gene>
    <name evidence="2" type="ORF">VNO77_03271</name>
</gene>
<protein>
    <submittedName>
        <fullName evidence="2">Uncharacterized protein</fullName>
    </submittedName>
</protein>
<feature type="compositionally biased region" description="Basic and acidic residues" evidence="1">
    <location>
        <begin position="93"/>
        <end position="122"/>
    </location>
</feature>
<accession>A0AAN9N0V7</accession>
<name>A0AAN9N0V7_CANGL</name>
<dbReference type="AlphaFoldDB" id="A0AAN9N0V7"/>
<comment type="caution">
    <text evidence="2">The sequence shown here is derived from an EMBL/GenBank/DDBJ whole genome shotgun (WGS) entry which is preliminary data.</text>
</comment>
<dbReference type="EMBL" id="JAYMYQ010000001">
    <property type="protein sequence ID" value="KAK7361223.1"/>
    <property type="molecule type" value="Genomic_DNA"/>
</dbReference>
<dbReference type="Proteomes" id="UP001367508">
    <property type="component" value="Unassembled WGS sequence"/>
</dbReference>
<evidence type="ECO:0000313" key="3">
    <source>
        <dbReference type="Proteomes" id="UP001367508"/>
    </source>
</evidence>
<evidence type="ECO:0000256" key="1">
    <source>
        <dbReference type="SAM" id="MobiDB-lite"/>
    </source>
</evidence>
<evidence type="ECO:0000313" key="2">
    <source>
        <dbReference type="EMBL" id="KAK7361223.1"/>
    </source>
</evidence>
<reference evidence="2 3" key="1">
    <citation type="submission" date="2024-01" db="EMBL/GenBank/DDBJ databases">
        <title>The genomes of 5 underutilized Papilionoideae crops provide insights into root nodulation and disease resistanc.</title>
        <authorList>
            <person name="Jiang F."/>
        </authorList>
    </citation>
    <scope>NUCLEOTIDE SEQUENCE [LARGE SCALE GENOMIC DNA]</scope>
    <source>
        <strain evidence="2">LVBAO_FW01</strain>
        <tissue evidence="2">Leaves</tissue>
    </source>
</reference>
<organism evidence="2 3">
    <name type="scientific">Canavalia gladiata</name>
    <name type="common">Sword bean</name>
    <name type="synonym">Dolichos gladiatus</name>
    <dbReference type="NCBI Taxonomy" id="3824"/>
    <lineage>
        <taxon>Eukaryota</taxon>
        <taxon>Viridiplantae</taxon>
        <taxon>Streptophyta</taxon>
        <taxon>Embryophyta</taxon>
        <taxon>Tracheophyta</taxon>
        <taxon>Spermatophyta</taxon>
        <taxon>Magnoliopsida</taxon>
        <taxon>eudicotyledons</taxon>
        <taxon>Gunneridae</taxon>
        <taxon>Pentapetalae</taxon>
        <taxon>rosids</taxon>
        <taxon>fabids</taxon>
        <taxon>Fabales</taxon>
        <taxon>Fabaceae</taxon>
        <taxon>Papilionoideae</taxon>
        <taxon>50 kb inversion clade</taxon>
        <taxon>NPAAA clade</taxon>
        <taxon>indigoferoid/millettioid clade</taxon>
        <taxon>Phaseoleae</taxon>
        <taxon>Canavalia</taxon>
    </lineage>
</organism>
<feature type="region of interest" description="Disordered" evidence="1">
    <location>
        <begin position="71"/>
        <end position="136"/>
    </location>
</feature>
<keyword evidence="3" id="KW-1185">Reference proteome</keyword>